<proteinExistence type="predicted"/>
<keyword evidence="2" id="KW-1185">Reference proteome</keyword>
<dbReference type="RefSeq" id="WP_123420283.1">
    <property type="nucleotide sequence ID" value="NZ_RJUL01000001.1"/>
</dbReference>
<reference evidence="1 2" key="1">
    <citation type="submission" date="2018-11" db="EMBL/GenBank/DDBJ databases">
        <title>Genomic Encyclopedia of Type Strains, Phase IV (KMG-IV): sequencing the most valuable type-strain genomes for metagenomic binning, comparative biology and taxonomic classification.</title>
        <authorList>
            <person name="Goeker M."/>
        </authorList>
    </citation>
    <scope>NUCLEOTIDE SEQUENCE [LARGE SCALE GENOMIC DNA]</scope>
    <source>
        <strain evidence="1 2">DSM 21945</strain>
    </source>
</reference>
<dbReference type="EMBL" id="RJUL01000001">
    <property type="protein sequence ID" value="ROQ30366.1"/>
    <property type="molecule type" value="Genomic_DNA"/>
</dbReference>
<evidence type="ECO:0000313" key="2">
    <source>
        <dbReference type="Proteomes" id="UP000268033"/>
    </source>
</evidence>
<protein>
    <submittedName>
        <fullName evidence="1">Uncharacterized protein</fullName>
    </submittedName>
</protein>
<organism evidence="1 2">
    <name type="scientific">Gallaecimonas pentaromativorans</name>
    <dbReference type="NCBI Taxonomy" id="584787"/>
    <lineage>
        <taxon>Bacteria</taxon>
        <taxon>Pseudomonadati</taxon>
        <taxon>Pseudomonadota</taxon>
        <taxon>Gammaproteobacteria</taxon>
        <taxon>Enterobacterales</taxon>
        <taxon>Gallaecimonadaceae</taxon>
        <taxon>Gallaecimonas</taxon>
    </lineage>
</organism>
<name>A0A3N1Q0K9_9GAMM</name>
<dbReference type="Proteomes" id="UP000268033">
    <property type="component" value="Unassembled WGS sequence"/>
</dbReference>
<comment type="caution">
    <text evidence="1">The sequence shown here is derived from an EMBL/GenBank/DDBJ whole genome shotgun (WGS) entry which is preliminary data.</text>
</comment>
<evidence type="ECO:0000313" key="1">
    <source>
        <dbReference type="EMBL" id="ROQ30366.1"/>
    </source>
</evidence>
<gene>
    <name evidence="1" type="ORF">EDC28_10152</name>
</gene>
<sequence length="204" mass="23361">MGFWDLFRKKEEGDKANLPSNIQQLSNSLSKGQMVPIRTDLSLDGKKEAFLSFLIKECDENIELLRDNPNVEVSYGGVTFNFEEKVFVLYLLVRIEEKSEMTYETAFSLSQSEMYEDCEAFSKQNGIQIIVSGEQRNKVIVVKMDMIHLNIAAVIKLAEDKTSLNWSIEKFMECVGFIQSQTSNPEELWYLLQNAGGFIEVNTK</sequence>
<accession>A0A3N1Q0K9</accession>
<dbReference type="AlphaFoldDB" id="A0A3N1Q0K9"/>